<dbReference type="GO" id="GO:0008199">
    <property type="term" value="F:ferric iron binding"/>
    <property type="evidence" value="ECO:0007669"/>
    <property type="project" value="TreeGrafter"/>
</dbReference>
<evidence type="ECO:0000313" key="6">
    <source>
        <dbReference type="EMBL" id="CBI10328.1"/>
    </source>
</evidence>
<evidence type="ECO:0000259" key="3">
    <source>
        <dbReference type="Pfam" id="PF04216"/>
    </source>
</evidence>
<comment type="subcellular location">
    <subcellularLocation>
        <location evidence="1">Cytoplasm</location>
    </subcellularLocation>
</comment>
<dbReference type="CDD" id="cd16341">
    <property type="entry name" value="FdhE"/>
    <property type="match status" value="1"/>
</dbReference>
<dbReference type="SUPFAM" id="SSF144020">
    <property type="entry name" value="FdhE-like"/>
    <property type="match status" value="1"/>
</dbReference>
<dbReference type="HAMAP" id="MF_00611">
    <property type="entry name" value="FdeH"/>
    <property type="match status" value="1"/>
</dbReference>
<dbReference type="EMBL" id="CABR01000082">
    <property type="protein sequence ID" value="CBI10328.1"/>
    <property type="molecule type" value="Genomic_DNA"/>
</dbReference>
<organism evidence="6">
    <name type="scientific">mine drainage metagenome</name>
    <dbReference type="NCBI Taxonomy" id="410659"/>
    <lineage>
        <taxon>unclassified sequences</taxon>
        <taxon>metagenomes</taxon>
        <taxon>ecological metagenomes</taxon>
    </lineage>
</organism>
<dbReference type="Pfam" id="PF24860">
    <property type="entry name" value="FdhE_C"/>
    <property type="match status" value="1"/>
</dbReference>
<evidence type="ECO:0000259" key="4">
    <source>
        <dbReference type="Pfam" id="PF24859"/>
    </source>
</evidence>
<dbReference type="Pfam" id="PF04216">
    <property type="entry name" value="FdhE_N"/>
    <property type="match status" value="1"/>
</dbReference>
<dbReference type="Gene3D" id="3.90.1670.10">
    <property type="entry name" value="FdhE-like domain"/>
    <property type="match status" value="1"/>
</dbReference>
<dbReference type="InterPro" id="IPR056796">
    <property type="entry name" value="FdhE_C"/>
</dbReference>
<dbReference type="PANTHER" id="PTHR37689">
    <property type="entry name" value="PROTEIN FDHE"/>
    <property type="match status" value="1"/>
</dbReference>
<evidence type="ECO:0000256" key="2">
    <source>
        <dbReference type="ARBA" id="ARBA00022490"/>
    </source>
</evidence>
<dbReference type="InterPro" id="IPR006452">
    <property type="entry name" value="Formate_DH_accessory"/>
</dbReference>
<dbReference type="GO" id="GO:0051604">
    <property type="term" value="P:protein maturation"/>
    <property type="evidence" value="ECO:0007669"/>
    <property type="project" value="TreeGrafter"/>
</dbReference>
<reference evidence="6" key="1">
    <citation type="submission" date="2009-10" db="EMBL/GenBank/DDBJ databases">
        <title>Diversity of trophic interactions inside an arsenic-rich microbial ecosystem.</title>
        <authorList>
            <person name="Bertin P.N."/>
            <person name="Heinrich-Salmeron A."/>
            <person name="Pelletier E."/>
            <person name="Goulhen-Chollet F."/>
            <person name="Arsene-Ploetze F."/>
            <person name="Gallien S."/>
            <person name="Calteau A."/>
            <person name="Vallenet D."/>
            <person name="Casiot C."/>
            <person name="Chane-Woon-Ming B."/>
            <person name="Giloteaux L."/>
            <person name="Barakat M."/>
            <person name="Bonnefoy V."/>
            <person name="Bruneel O."/>
            <person name="Chandler M."/>
            <person name="Cleiss J."/>
            <person name="Duran R."/>
            <person name="Elbaz-Poulichet F."/>
            <person name="Fonknechten N."/>
            <person name="Lauga B."/>
            <person name="Mornico D."/>
            <person name="Ortet P."/>
            <person name="Schaeffer C."/>
            <person name="Siguier P."/>
            <person name="Alexander Thil Smith A."/>
            <person name="Van Dorsselaer A."/>
            <person name="Weissenbach J."/>
            <person name="Medigue C."/>
            <person name="Le Paslier D."/>
        </authorList>
    </citation>
    <scope>NUCLEOTIDE SEQUENCE</scope>
</reference>
<accession>E6QSV6</accession>
<comment type="caution">
    <text evidence="6">The sequence shown here is derived from an EMBL/GenBank/DDBJ whole genome shotgun (WGS) entry which is preliminary data.</text>
</comment>
<feature type="domain" description="FdhE C-terminal" evidence="5">
    <location>
        <begin position="225"/>
        <end position="301"/>
    </location>
</feature>
<dbReference type="InterPro" id="IPR056774">
    <property type="entry name" value="FdhE_N"/>
</dbReference>
<protein>
    <submittedName>
        <fullName evidence="6">Formate dehydrogenase formation protein</fullName>
    </submittedName>
</protein>
<evidence type="ECO:0000259" key="5">
    <source>
        <dbReference type="Pfam" id="PF24860"/>
    </source>
</evidence>
<keyword evidence="2" id="KW-0963">Cytoplasm</keyword>
<proteinExistence type="inferred from homology"/>
<dbReference type="NCBIfam" id="TIGR01562">
    <property type="entry name" value="FdhE"/>
    <property type="match status" value="1"/>
</dbReference>
<dbReference type="Pfam" id="PF24859">
    <property type="entry name" value="FdhE_central"/>
    <property type="match status" value="1"/>
</dbReference>
<dbReference type="GO" id="GO:0005829">
    <property type="term" value="C:cytosol"/>
    <property type="evidence" value="ECO:0007669"/>
    <property type="project" value="TreeGrafter"/>
</dbReference>
<dbReference type="InterPro" id="IPR024064">
    <property type="entry name" value="FdhE-like_sf"/>
</dbReference>
<dbReference type="PIRSF" id="PIRSF018296">
    <property type="entry name" value="Format_dh_formtn"/>
    <property type="match status" value="1"/>
</dbReference>
<dbReference type="InterPro" id="IPR056797">
    <property type="entry name" value="FdhE_central"/>
</dbReference>
<gene>
    <name evidence="6" type="primary">fdhE</name>
    <name evidence="6" type="ORF">CARN7_1106</name>
</gene>
<dbReference type="AlphaFoldDB" id="E6QSV6"/>
<name>E6QSV6_9ZZZZ</name>
<dbReference type="FunFam" id="3.90.1670.10:FF:000001">
    <property type="entry name" value="Protein FdhE"/>
    <property type="match status" value="1"/>
</dbReference>
<dbReference type="PANTHER" id="PTHR37689:SF1">
    <property type="entry name" value="PROTEIN FDHE"/>
    <property type="match status" value="1"/>
</dbReference>
<feature type="domain" description="FdhE central" evidence="4">
    <location>
        <begin position="186"/>
        <end position="224"/>
    </location>
</feature>
<sequence length="309" mass="33607">MTTTSVLQPGEIEPPAGEIPFIYIPPRDAGFRNRAERLRQLAEGHVMQEFLLFMADLSDAQHAALATLTQVPLPSATETGLCREHGMPPLSVQSWRRDSVWQQTLSQIIAHVAKTAKPETTKILLRLQDMDNAALETFATDILSGQFDDMDLGAAPFVAAALQVYWTHMATTLGTQAFGASDISNLCPVCASPPVSSIVRIGGSENGLRYLCCSVCNTQWHMVRVKCSNCESTKGISYYMIEGTPGAVKAETCEECGTYLKIMQMDKDPQVDPVADDLATLTLDLMMDESGKLRSGPNLFLISSSANSV</sequence>
<feature type="domain" description="FdhE N-terminal" evidence="3">
    <location>
        <begin position="19"/>
        <end position="175"/>
    </location>
</feature>
<evidence type="ECO:0000256" key="1">
    <source>
        <dbReference type="ARBA" id="ARBA00004496"/>
    </source>
</evidence>